<dbReference type="Gene3D" id="1.20.1050.10">
    <property type="match status" value="1"/>
</dbReference>
<dbReference type="Pfam" id="PF09334">
    <property type="entry name" value="tRNA-synt_1g"/>
    <property type="match status" value="1"/>
</dbReference>
<dbReference type="FunFam" id="2.20.28.20:FF:000001">
    <property type="entry name" value="Methionine--tRNA ligase"/>
    <property type="match status" value="1"/>
</dbReference>
<evidence type="ECO:0000256" key="13">
    <source>
        <dbReference type="ARBA" id="ARBA00030904"/>
    </source>
</evidence>
<dbReference type="Gene3D" id="3.40.30.10">
    <property type="entry name" value="Glutaredoxin"/>
    <property type="match status" value="1"/>
</dbReference>
<dbReference type="EC" id="6.1.1.10" evidence="3"/>
<dbReference type="SUPFAM" id="SSF47060">
    <property type="entry name" value="S15/NS1 RNA-binding domain"/>
    <property type="match status" value="1"/>
</dbReference>
<dbReference type="SUPFAM" id="SSF57770">
    <property type="entry name" value="Methionyl-tRNA synthetase (MetRS), Zn-domain"/>
    <property type="match status" value="1"/>
</dbReference>
<dbReference type="InterPro" id="IPR009080">
    <property type="entry name" value="tRNAsynth_Ia_anticodon-bd"/>
</dbReference>
<dbReference type="CDD" id="cd00814">
    <property type="entry name" value="MetRS_core"/>
    <property type="match status" value="1"/>
</dbReference>
<dbReference type="InterPro" id="IPR000738">
    <property type="entry name" value="WHEP-TRS_dom"/>
</dbReference>
<evidence type="ECO:0000256" key="15">
    <source>
        <dbReference type="RuleBase" id="RU363039"/>
    </source>
</evidence>
<feature type="compositionally biased region" description="Polar residues" evidence="16">
    <location>
        <begin position="863"/>
        <end position="873"/>
    </location>
</feature>
<keyword evidence="8 15" id="KW-0547">Nucleotide-binding</keyword>
<dbReference type="Gene3D" id="1.10.287.10">
    <property type="entry name" value="S15/NS1, RNA-binding"/>
    <property type="match status" value="1"/>
</dbReference>
<dbReference type="InterPro" id="IPR033911">
    <property type="entry name" value="MetRS_core"/>
</dbReference>
<keyword evidence="11 15" id="KW-0648">Protein biosynthesis</keyword>
<dbReference type="SUPFAM" id="SSF52374">
    <property type="entry name" value="Nucleotidylyl transferase"/>
    <property type="match status" value="1"/>
</dbReference>
<evidence type="ECO:0000256" key="7">
    <source>
        <dbReference type="ARBA" id="ARBA00022598"/>
    </source>
</evidence>
<dbReference type="Gene3D" id="1.10.730.10">
    <property type="entry name" value="Isoleucyl-tRNA Synthetase, Domain 1"/>
    <property type="match status" value="1"/>
</dbReference>
<dbReference type="GO" id="GO:0000049">
    <property type="term" value="F:tRNA binding"/>
    <property type="evidence" value="ECO:0007669"/>
    <property type="project" value="UniProtKB-KW"/>
</dbReference>
<dbReference type="GO" id="GO:0017101">
    <property type="term" value="C:aminoacyl-tRNA synthetase multienzyme complex"/>
    <property type="evidence" value="ECO:0007669"/>
    <property type="project" value="TreeGrafter"/>
</dbReference>
<dbReference type="InterPro" id="IPR015413">
    <property type="entry name" value="Methionyl/Leucyl_tRNA_Synth"/>
</dbReference>
<dbReference type="NCBIfam" id="TIGR00398">
    <property type="entry name" value="metG"/>
    <property type="match status" value="1"/>
</dbReference>
<dbReference type="InterPro" id="IPR041872">
    <property type="entry name" value="Anticodon_Met"/>
</dbReference>
<dbReference type="InterPro" id="IPR009068">
    <property type="entry name" value="uS15_NS1_RNA-bd_sf"/>
</dbReference>
<keyword evidence="12 15" id="KW-0030">Aminoacyl-tRNA synthetase</keyword>
<dbReference type="AlphaFoldDB" id="A0A2T7PV08"/>
<dbReference type="InterPro" id="IPR053836">
    <property type="entry name" value="Arc1-like_N"/>
</dbReference>
<dbReference type="GO" id="GO:0006431">
    <property type="term" value="P:methionyl-tRNA aminoacylation"/>
    <property type="evidence" value="ECO:0007669"/>
    <property type="project" value="InterPro"/>
</dbReference>
<proteinExistence type="inferred from homology"/>
<dbReference type="NCBIfam" id="NF001100">
    <property type="entry name" value="PRK00133.1"/>
    <property type="match status" value="1"/>
</dbReference>
<protein>
    <recommendedName>
        <fullName evidence="4">Methionine--tRNA ligase, cytoplasmic</fullName>
        <ecNumber evidence="3">6.1.1.10</ecNumber>
    </recommendedName>
    <alternativeName>
        <fullName evidence="13">Methionyl-tRNA synthetase</fullName>
    </alternativeName>
</protein>
<evidence type="ECO:0000256" key="16">
    <source>
        <dbReference type="SAM" id="MobiDB-lite"/>
    </source>
</evidence>
<evidence type="ECO:0000256" key="8">
    <source>
        <dbReference type="ARBA" id="ARBA00022741"/>
    </source>
</evidence>
<dbReference type="SMART" id="SM00991">
    <property type="entry name" value="WHEP-TRS"/>
    <property type="match status" value="1"/>
</dbReference>
<evidence type="ECO:0000256" key="2">
    <source>
        <dbReference type="ARBA" id="ARBA00005594"/>
    </source>
</evidence>
<keyword evidence="7 15" id="KW-0436">Ligase</keyword>
<evidence type="ECO:0000256" key="1">
    <source>
        <dbReference type="ARBA" id="ARBA00004496"/>
    </source>
</evidence>
<dbReference type="Pfam" id="PF18485">
    <property type="entry name" value="GST_N_5"/>
    <property type="match status" value="1"/>
</dbReference>
<evidence type="ECO:0000313" key="20">
    <source>
        <dbReference type="Proteomes" id="UP000245119"/>
    </source>
</evidence>
<dbReference type="EMBL" id="PZQS01000002">
    <property type="protein sequence ID" value="PVD37251.1"/>
    <property type="molecule type" value="Genomic_DNA"/>
</dbReference>
<keyword evidence="5" id="KW-0963">Cytoplasm</keyword>
<dbReference type="PRINTS" id="PR01041">
    <property type="entry name" value="TRNASYNTHMET"/>
</dbReference>
<dbReference type="FunFam" id="1.10.730.10:FF:000031">
    <property type="entry name" value="Putative Methionyl-tRNA synthetase"/>
    <property type="match status" value="1"/>
</dbReference>
<evidence type="ECO:0000256" key="5">
    <source>
        <dbReference type="ARBA" id="ARBA00022490"/>
    </source>
</evidence>
<dbReference type="STRING" id="400727.A0A2T7PV08"/>
<dbReference type="GO" id="GO:0004825">
    <property type="term" value="F:methionine-tRNA ligase activity"/>
    <property type="evidence" value="ECO:0007669"/>
    <property type="project" value="UniProtKB-EC"/>
</dbReference>
<sequence>MKLYTDFGNFQTLKVLSAVKIAGIAIEKTDVDHGAQVVPYLKKSRLPVLEVSPNKFLFSANSIVSYLFSSQQQQTLGDEEQQWLEWESVVLQPVALPYLTSALGHEKPEKDLLKSFPPLLQELDNGLRDRQYLVGEKPSAADVVLFGTVFPLLQDKLFNDILHQFPAVRTWINTIQSQKAVQEAINEVTRGTGAKAFKQSLLTQPVPSVPVSAVANVPVPISKKQTTNANNIPQFSASDVPEVEKVSAHEAEAAFTAWAADSKHFPCPLPRKHPILPVDGGRNILITSALPYVNNVPHLGNIIGCVLSADAFSRFCRLRNYNVLYICGTDEYGTATETKALEEGLTPQEICDKYNKLHTEIYQWFNIDFDYFGRTTTVQQTEIAQDIFWRLHERGFILSDSIEQLHCSHCDKFLADRYVEGTCPLCGFDDARGDQCDGCGRLINATELKNPRCKLCQKKPSPRVSQHLFLDLPQLEPQLKSHLDKVFSSGTWTTNSRTITSSWIRDGLKPRCISRDLKWGTPVPLEGYTDKVFYVWFDAPIGYLSITANYTDHWKKWWKNPEKVELYNFLGKDNVPFHSVIFPSCLLGADDNYTVVNHMVATEYLNYEDTKFSKSRGTGVFGDQAKDTGIPADIYRFYLLYVRPESQDSSFSWDDLLLKNNSELLNNLGNFINRALMFLSNNFGGVVQEMIIEDEDKQLLALINRELATYITNMDHGRLRDGIRNILTISRLGNQYMQSNKPWVHVKGSAEEKKRAGTVVSLSANVASLLSVLLIPYMPDTSATIQKQLNYPPDAIIISDTFLCRLPPGHALGKPSPLFQKIEASTIAELKTKFAGKPSPPNPATPSAKGDAKSASDPAEVSRLTQEVSNQGNRVREMKAAKADKKDIETEVAKLLELKRILALAQGDDTSSSATGVSKKKGKKK</sequence>
<dbReference type="PROSITE" id="PS00178">
    <property type="entry name" value="AA_TRNA_LIGASE_I"/>
    <property type="match status" value="1"/>
</dbReference>
<evidence type="ECO:0000256" key="12">
    <source>
        <dbReference type="ARBA" id="ARBA00023146"/>
    </source>
</evidence>
<dbReference type="PROSITE" id="PS00762">
    <property type="entry name" value="WHEP_TRS_1"/>
    <property type="match status" value="1"/>
</dbReference>
<evidence type="ECO:0000259" key="17">
    <source>
        <dbReference type="PROSITE" id="PS50405"/>
    </source>
</evidence>
<dbReference type="HAMAP" id="MF_00098">
    <property type="entry name" value="Met_tRNA_synth_type1"/>
    <property type="match status" value="1"/>
</dbReference>
<dbReference type="Proteomes" id="UP000245119">
    <property type="component" value="Linkage Group LG2"/>
</dbReference>
<reference evidence="19 20" key="1">
    <citation type="submission" date="2018-04" db="EMBL/GenBank/DDBJ databases">
        <title>The genome of golden apple snail Pomacea canaliculata provides insight into stress tolerance and invasive adaptation.</title>
        <authorList>
            <person name="Liu C."/>
            <person name="Liu B."/>
            <person name="Ren Y."/>
            <person name="Zhang Y."/>
            <person name="Wang H."/>
            <person name="Li S."/>
            <person name="Jiang F."/>
            <person name="Yin L."/>
            <person name="Zhang G."/>
            <person name="Qian W."/>
            <person name="Fan W."/>
        </authorList>
    </citation>
    <scope>NUCLEOTIDE SEQUENCE [LARGE SCALE GENOMIC DNA]</scope>
    <source>
        <strain evidence="19">SZHN2017</strain>
        <tissue evidence="19">Muscle</tissue>
    </source>
</reference>
<dbReference type="InterPro" id="IPR036282">
    <property type="entry name" value="Glutathione-S-Trfase_C_sf"/>
</dbReference>
<dbReference type="GO" id="GO:0005524">
    <property type="term" value="F:ATP binding"/>
    <property type="evidence" value="ECO:0007669"/>
    <property type="project" value="UniProtKB-KW"/>
</dbReference>
<feature type="domain" description="GST C-terminal" evidence="17">
    <location>
        <begin position="73"/>
        <end position="209"/>
    </location>
</feature>
<dbReference type="SUPFAM" id="SSF47323">
    <property type="entry name" value="Anticodon-binding domain of a subclass of class I aminoacyl-tRNA synthetases"/>
    <property type="match status" value="1"/>
</dbReference>
<accession>A0A2T7PV08</accession>
<evidence type="ECO:0000256" key="14">
    <source>
        <dbReference type="ARBA" id="ARBA00047364"/>
    </source>
</evidence>
<keyword evidence="9 15" id="KW-0067">ATP-binding</keyword>
<dbReference type="InterPro" id="IPR023458">
    <property type="entry name" value="Met-tRNA_ligase_1"/>
</dbReference>
<dbReference type="PANTHER" id="PTHR45765">
    <property type="entry name" value="METHIONINE--TRNA LIGASE"/>
    <property type="match status" value="1"/>
</dbReference>
<comment type="caution">
    <text evidence="19">The sequence shown here is derived from an EMBL/GenBank/DDBJ whole genome shotgun (WGS) entry which is preliminary data.</text>
</comment>
<dbReference type="Pfam" id="PF00458">
    <property type="entry name" value="WHEP-TRS"/>
    <property type="match status" value="1"/>
</dbReference>
<comment type="subcellular location">
    <subcellularLocation>
        <location evidence="1">Cytoplasm</location>
    </subcellularLocation>
</comment>
<dbReference type="PROSITE" id="PS50405">
    <property type="entry name" value="GST_CTER"/>
    <property type="match status" value="1"/>
</dbReference>
<dbReference type="GO" id="GO:0005829">
    <property type="term" value="C:cytosol"/>
    <property type="evidence" value="ECO:0007669"/>
    <property type="project" value="TreeGrafter"/>
</dbReference>
<evidence type="ECO:0000256" key="6">
    <source>
        <dbReference type="ARBA" id="ARBA00022555"/>
    </source>
</evidence>
<dbReference type="InterPro" id="IPR014729">
    <property type="entry name" value="Rossmann-like_a/b/a_fold"/>
</dbReference>
<dbReference type="PANTHER" id="PTHR45765:SF1">
    <property type="entry name" value="METHIONINE--TRNA LIGASE, CYTOPLASMIC"/>
    <property type="match status" value="1"/>
</dbReference>
<evidence type="ECO:0000256" key="10">
    <source>
        <dbReference type="ARBA" id="ARBA00022884"/>
    </source>
</evidence>
<dbReference type="InterPro" id="IPR001412">
    <property type="entry name" value="aa-tRNA-synth_I_CS"/>
</dbReference>
<organism evidence="19 20">
    <name type="scientific">Pomacea canaliculata</name>
    <name type="common">Golden apple snail</name>
    <dbReference type="NCBI Taxonomy" id="400727"/>
    <lineage>
        <taxon>Eukaryota</taxon>
        <taxon>Metazoa</taxon>
        <taxon>Spiralia</taxon>
        <taxon>Lophotrochozoa</taxon>
        <taxon>Mollusca</taxon>
        <taxon>Gastropoda</taxon>
        <taxon>Caenogastropoda</taxon>
        <taxon>Architaenioglossa</taxon>
        <taxon>Ampullarioidea</taxon>
        <taxon>Ampullariidae</taxon>
        <taxon>Pomacea</taxon>
    </lineage>
</organism>
<keyword evidence="6" id="KW-0820">tRNA-binding</keyword>
<dbReference type="Gene3D" id="3.40.50.620">
    <property type="entry name" value="HUPs"/>
    <property type="match status" value="1"/>
</dbReference>
<dbReference type="InterPro" id="IPR014758">
    <property type="entry name" value="Met-tRNA_synth"/>
</dbReference>
<evidence type="ECO:0000259" key="18">
    <source>
        <dbReference type="PROSITE" id="PS51185"/>
    </source>
</evidence>
<keyword evidence="20" id="KW-1185">Reference proteome</keyword>
<evidence type="ECO:0000256" key="11">
    <source>
        <dbReference type="ARBA" id="ARBA00022917"/>
    </source>
</evidence>
<dbReference type="PROSITE" id="PS51185">
    <property type="entry name" value="WHEP_TRS_2"/>
    <property type="match status" value="1"/>
</dbReference>
<dbReference type="CDD" id="cd00939">
    <property type="entry name" value="MetRS_RNA"/>
    <property type="match status" value="1"/>
</dbReference>
<evidence type="ECO:0000256" key="4">
    <source>
        <dbReference type="ARBA" id="ARBA00018335"/>
    </source>
</evidence>
<dbReference type="CDD" id="cd07957">
    <property type="entry name" value="Anticodon_Ia_Met"/>
    <property type="match status" value="1"/>
</dbReference>
<feature type="domain" description="WHEP-TRS" evidence="18">
    <location>
        <begin position="860"/>
        <end position="916"/>
    </location>
</feature>
<feature type="region of interest" description="Disordered" evidence="16">
    <location>
        <begin position="833"/>
        <end position="886"/>
    </location>
</feature>
<dbReference type="Pfam" id="PF21972">
    <property type="entry name" value="Arc1p_N_like"/>
    <property type="match status" value="1"/>
</dbReference>
<evidence type="ECO:0000256" key="9">
    <source>
        <dbReference type="ARBA" id="ARBA00022840"/>
    </source>
</evidence>
<evidence type="ECO:0000313" key="19">
    <source>
        <dbReference type="EMBL" id="PVD37251.1"/>
    </source>
</evidence>
<comment type="similarity">
    <text evidence="2 15">Belongs to the class-I aminoacyl-tRNA synthetase family.</text>
</comment>
<keyword evidence="10" id="KW-0694">RNA-binding</keyword>
<dbReference type="InterPro" id="IPR010987">
    <property type="entry name" value="Glutathione-S-Trfase_C-like"/>
</dbReference>
<name>A0A2T7PV08_POMCA</name>
<dbReference type="InterPro" id="IPR041598">
    <property type="entry name" value="MARS_N"/>
</dbReference>
<comment type="catalytic activity">
    <reaction evidence="14">
        <text>tRNA(Met) + L-methionine + ATP = L-methionyl-tRNA(Met) + AMP + diphosphate</text>
        <dbReference type="Rhea" id="RHEA:13481"/>
        <dbReference type="Rhea" id="RHEA-COMP:9667"/>
        <dbReference type="Rhea" id="RHEA-COMP:9698"/>
        <dbReference type="ChEBI" id="CHEBI:30616"/>
        <dbReference type="ChEBI" id="CHEBI:33019"/>
        <dbReference type="ChEBI" id="CHEBI:57844"/>
        <dbReference type="ChEBI" id="CHEBI:78442"/>
        <dbReference type="ChEBI" id="CHEBI:78530"/>
        <dbReference type="ChEBI" id="CHEBI:456215"/>
        <dbReference type="EC" id="6.1.1.10"/>
    </reaction>
</comment>
<dbReference type="OrthoDB" id="5844513at2759"/>
<evidence type="ECO:0000256" key="3">
    <source>
        <dbReference type="ARBA" id="ARBA00012838"/>
    </source>
</evidence>
<dbReference type="InterPro" id="IPR029038">
    <property type="entry name" value="MetRS_Zn"/>
</dbReference>
<dbReference type="SUPFAM" id="SSF47616">
    <property type="entry name" value="GST C-terminal domain-like"/>
    <property type="match status" value="1"/>
</dbReference>
<dbReference type="Gene3D" id="2.20.28.20">
    <property type="entry name" value="Methionyl-tRNA synthetase, Zn-domain"/>
    <property type="match status" value="1"/>
</dbReference>
<dbReference type="Pfam" id="PF19303">
    <property type="entry name" value="Anticodon_3"/>
    <property type="match status" value="1"/>
</dbReference>
<feature type="compositionally biased region" description="Basic and acidic residues" evidence="16">
    <location>
        <begin position="874"/>
        <end position="886"/>
    </location>
</feature>
<gene>
    <name evidence="19" type="ORF">C0Q70_04247</name>
</gene>